<dbReference type="InterPro" id="IPR036318">
    <property type="entry name" value="FAD-bd_PCMH-like_sf"/>
</dbReference>
<reference evidence="5 6" key="1">
    <citation type="submission" date="2018-06" db="EMBL/GenBank/DDBJ databases">
        <title>Genomic Encyclopedia of Type Strains, Phase IV (KMG-IV): sequencing the most valuable type-strain genomes for metagenomic binning, comparative biology and taxonomic classification.</title>
        <authorList>
            <person name="Goeker M."/>
        </authorList>
    </citation>
    <scope>NUCLEOTIDE SEQUENCE [LARGE SCALE GENOMIC DNA]</scope>
    <source>
        <strain evidence="5 6">DSM 18048</strain>
    </source>
</reference>
<dbReference type="OrthoDB" id="9774454at2"/>
<proteinExistence type="predicted"/>
<evidence type="ECO:0000313" key="5">
    <source>
        <dbReference type="EMBL" id="PYE54377.1"/>
    </source>
</evidence>
<comment type="caution">
    <text evidence="5">The sequence shown here is derived from an EMBL/GenBank/DDBJ whole genome shotgun (WGS) entry which is preliminary data.</text>
</comment>
<dbReference type="Pfam" id="PF00941">
    <property type="entry name" value="FAD_binding_5"/>
    <property type="match status" value="1"/>
</dbReference>
<evidence type="ECO:0000259" key="4">
    <source>
        <dbReference type="PROSITE" id="PS51387"/>
    </source>
</evidence>
<dbReference type="SUPFAM" id="SSF56176">
    <property type="entry name" value="FAD-binding/transporter-associated domain-like"/>
    <property type="match status" value="1"/>
</dbReference>
<sequence length="289" mass="31019">MFPAAFDYLRAHSIEEAAAALSQHGGDARILAGGQSLIPAMRFRLARPTVLVDIGSLRDLVYLREESGFLRVGAMTTDARLERDKDVRARYALLTETSDVVADPVVRHKGTVVGSLCHNDPAGDWAAAALASRAIMVVRGPSGERDVPIDEFIVDSFTTAVQEGEIAVEVRFPTPSARTSGAYEKIERKVGDYATAAAAVQLTLADDGTIAQAGVAITALGPFAMRVTEAERLLLGQRPSEDLFRAAAEEAYRLADPNPDTRGSAEYKKNMARILVARGLARTSSKLHA</sequence>
<dbReference type="RefSeq" id="WP_110886174.1">
    <property type="nucleotide sequence ID" value="NZ_QJSX01000005.1"/>
</dbReference>
<feature type="domain" description="FAD-binding PCMH-type" evidence="4">
    <location>
        <begin position="1"/>
        <end position="177"/>
    </location>
</feature>
<organism evidence="5 6">
    <name type="scientific">Deinococcus yavapaiensis KR-236</name>
    <dbReference type="NCBI Taxonomy" id="694435"/>
    <lineage>
        <taxon>Bacteria</taxon>
        <taxon>Thermotogati</taxon>
        <taxon>Deinococcota</taxon>
        <taxon>Deinococci</taxon>
        <taxon>Deinococcales</taxon>
        <taxon>Deinococcaceae</taxon>
        <taxon>Deinococcus</taxon>
    </lineage>
</organism>
<dbReference type="Pfam" id="PF03450">
    <property type="entry name" value="CO_deh_flav_C"/>
    <property type="match status" value="1"/>
</dbReference>
<accession>A0A318S8U6</accession>
<evidence type="ECO:0000256" key="2">
    <source>
        <dbReference type="ARBA" id="ARBA00022827"/>
    </source>
</evidence>
<dbReference type="InterPro" id="IPR036683">
    <property type="entry name" value="CO_DH_flav_C_dom_sf"/>
</dbReference>
<evidence type="ECO:0000313" key="6">
    <source>
        <dbReference type="Proteomes" id="UP000248326"/>
    </source>
</evidence>
<name>A0A318S8U6_9DEIO</name>
<dbReference type="PROSITE" id="PS51387">
    <property type="entry name" value="FAD_PCMH"/>
    <property type="match status" value="1"/>
</dbReference>
<dbReference type="Gene3D" id="3.30.43.10">
    <property type="entry name" value="Uridine Diphospho-n-acetylenolpyruvylglucosamine Reductase, domain 2"/>
    <property type="match status" value="1"/>
</dbReference>
<dbReference type="InterPro" id="IPR005107">
    <property type="entry name" value="CO_DH_flav_C"/>
</dbReference>
<dbReference type="PANTHER" id="PTHR42659:SF2">
    <property type="entry name" value="XANTHINE DEHYDROGENASE SUBUNIT C-RELATED"/>
    <property type="match status" value="1"/>
</dbReference>
<dbReference type="PANTHER" id="PTHR42659">
    <property type="entry name" value="XANTHINE DEHYDROGENASE SUBUNIT C-RELATED"/>
    <property type="match status" value="1"/>
</dbReference>
<dbReference type="InterPro" id="IPR051312">
    <property type="entry name" value="Diverse_Substr_Oxidored"/>
</dbReference>
<dbReference type="SUPFAM" id="SSF55447">
    <property type="entry name" value="CO dehydrogenase flavoprotein C-terminal domain-like"/>
    <property type="match status" value="1"/>
</dbReference>
<dbReference type="InterPro" id="IPR016166">
    <property type="entry name" value="FAD-bd_PCMH"/>
</dbReference>
<keyword evidence="6" id="KW-1185">Reference proteome</keyword>
<dbReference type="AlphaFoldDB" id="A0A318S8U6"/>
<evidence type="ECO:0000256" key="3">
    <source>
        <dbReference type="ARBA" id="ARBA00023002"/>
    </source>
</evidence>
<protein>
    <submittedName>
        <fullName evidence="5">Carbon-monoxide dehydrogenase medium subunit</fullName>
    </submittedName>
</protein>
<keyword evidence="3" id="KW-0560">Oxidoreductase</keyword>
<dbReference type="SMART" id="SM01092">
    <property type="entry name" value="CO_deh_flav_C"/>
    <property type="match status" value="1"/>
</dbReference>
<evidence type="ECO:0000256" key="1">
    <source>
        <dbReference type="ARBA" id="ARBA00022630"/>
    </source>
</evidence>
<keyword evidence="2" id="KW-0274">FAD</keyword>
<dbReference type="Proteomes" id="UP000248326">
    <property type="component" value="Unassembled WGS sequence"/>
</dbReference>
<dbReference type="Gene3D" id="3.30.465.10">
    <property type="match status" value="1"/>
</dbReference>
<dbReference type="GO" id="GO:0016491">
    <property type="term" value="F:oxidoreductase activity"/>
    <property type="evidence" value="ECO:0007669"/>
    <property type="project" value="UniProtKB-KW"/>
</dbReference>
<dbReference type="Gene3D" id="3.30.390.50">
    <property type="entry name" value="CO dehydrogenase flavoprotein, C-terminal domain"/>
    <property type="match status" value="1"/>
</dbReference>
<dbReference type="InterPro" id="IPR016167">
    <property type="entry name" value="FAD-bd_PCMH_sub1"/>
</dbReference>
<dbReference type="InterPro" id="IPR016169">
    <property type="entry name" value="FAD-bd_PCMH_sub2"/>
</dbReference>
<dbReference type="GO" id="GO:0071949">
    <property type="term" value="F:FAD binding"/>
    <property type="evidence" value="ECO:0007669"/>
    <property type="project" value="InterPro"/>
</dbReference>
<gene>
    <name evidence="5" type="ORF">DES52_10514</name>
</gene>
<dbReference type="InterPro" id="IPR002346">
    <property type="entry name" value="Mopterin_DH_FAD-bd"/>
</dbReference>
<dbReference type="EMBL" id="QJSX01000005">
    <property type="protein sequence ID" value="PYE54377.1"/>
    <property type="molecule type" value="Genomic_DNA"/>
</dbReference>
<keyword evidence="1" id="KW-0285">Flavoprotein</keyword>